<evidence type="ECO:0000256" key="8">
    <source>
        <dbReference type="ARBA" id="ARBA00044465"/>
    </source>
</evidence>
<evidence type="ECO:0000256" key="4">
    <source>
        <dbReference type="ARBA" id="ARBA00022723"/>
    </source>
</evidence>
<dbReference type="Gene3D" id="3.30.540.10">
    <property type="entry name" value="Fructose-1,6-Bisphosphatase, subunit A, domain 1"/>
    <property type="match status" value="1"/>
</dbReference>
<evidence type="ECO:0000256" key="1">
    <source>
        <dbReference type="ARBA" id="ARBA00009759"/>
    </source>
</evidence>
<dbReference type="STRING" id="6216.A0A158QD48"/>
<dbReference type="InterPro" id="IPR050725">
    <property type="entry name" value="CysQ/Inositol_MonoPase"/>
</dbReference>
<dbReference type="EMBL" id="CABIJS010000111">
    <property type="protein sequence ID" value="VUZ43221.1"/>
    <property type="molecule type" value="Genomic_DNA"/>
</dbReference>
<dbReference type="SUPFAM" id="SSF56655">
    <property type="entry name" value="Carbohydrate phosphatase"/>
    <property type="match status" value="1"/>
</dbReference>
<reference evidence="14 16" key="2">
    <citation type="submission" date="2018-11" db="EMBL/GenBank/DDBJ databases">
        <authorList>
            <consortium name="Pathogen Informatics"/>
        </authorList>
    </citation>
    <scope>NUCLEOTIDE SEQUENCE [LARGE SCALE GENOMIC DNA]</scope>
</reference>
<reference evidence="18" key="1">
    <citation type="submission" date="2016-04" db="UniProtKB">
        <authorList>
            <consortium name="WormBaseParasite"/>
        </authorList>
    </citation>
    <scope>IDENTIFICATION</scope>
</reference>
<dbReference type="Proteomes" id="UP000321570">
    <property type="component" value="Unassembled WGS sequence"/>
</dbReference>
<dbReference type="PROSITE" id="PS00630">
    <property type="entry name" value="IMP_2"/>
    <property type="match status" value="1"/>
</dbReference>
<keyword evidence="4 13" id="KW-0479">Metal-binding</keyword>
<comment type="cofactor">
    <cofactor evidence="13">
        <name>Mg(2+)</name>
        <dbReference type="ChEBI" id="CHEBI:18420"/>
    </cofactor>
</comment>
<keyword evidence="3" id="KW-0452">Lithium</keyword>
<dbReference type="AlphaFoldDB" id="A0A158QD48"/>
<dbReference type="EC" id="3.1.3.57" evidence="10"/>
<evidence type="ECO:0000313" key="14">
    <source>
        <dbReference type="EMBL" id="VDL19897.1"/>
    </source>
</evidence>
<comment type="catalytic activity">
    <reaction evidence="8">
        <text>1D-myo-inositol 1,3,4-trisphosphate + H2O = 1D-myo-inositol 3,4-bisphosphate + phosphate</text>
        <dbReference type="Rhea" id="RHEA:70319"/>
        <dbReference type="ChEBI" id="CHEBI:15377"/>
        <dbReference type="ChEBI" id="CHEBI:43474"/>
        <dbReference type="ChEBI" id="CHEBI:58414"/>
        <dbReference type="ChEBI" id="CHEBI:83241"/>
    </reaction>
    <physiologicalReaction direction="left-to-right" evidence="8">
        <dbReference type="Rhea" id="RHEA:70320"/>
    </physiologicalReaction>
</comment>
<dbReference type="InterPro" id="IPR000760">
    <property type="entry name" value="Inositol_monophosphatase-like"/>
</dbReference>
<keyword evidence="5 13" id="KW-0460">Magnesium</keyword>
<dbReference type="PANTHER" id="PTHR43028">
    <property type="entry name" value="3'(2'),5'-BISPHOSPHATE NUCLEOTIDASE 1"/>
    <property type="match status" value="1"/>
</dbReference>
<dbReference type="Proteomes" id="UP000274504">
    <property type="component" value="Unassembled WGS sequence"/>
</dbReference>
<reference evidence="15 17" key="3">
    <citation type="submission" date="2019-07" db="EMBL/GenBank/DDBJ databases">
        <authorList>
            <person name="Jastrzebski P J."/>
            <person name="Paukszto L."/>
            <person name="Jastrzebski P J."/>
        </authorList>
    </citation>
    <scope>NUCLEOTIDE SEQUENCE [LARGE SCALE GENOMIC DNA]</scope>
    <source>
        <strain evidence="15 17">WMS-il1</strain>
    </source>
</reference>
<evidence type="ECO:0000256" key="5">
    <source>
        <dbReference type="ARBA" id="ARBA00022842"/>
    </source>
</evidence>
<accession>A0A158QD48</accession>
<comment type="catalytic activity">
    <reaction evidence="9">
        <text>1D-myo-inositol 1,4-bisphosphate + H2O = 1D-myo-inositol 4-phosphate + phosphate</text>
        <dbReference type="Rhea" id="RHEA:15553"/>
        <dbReference type="ChEBI" id="CHEBI:15377"/>
        <dbReference type="ChEBI" id="CHEBI:43474"/>
        <dbReference type="ChEBI" id="CHEBI:58282"/>
        <dbReference type="ChEBI" id="CHEBI:58469"/>
        <dbReference type="EC" id="3.1.3.57"/>
    </reaction>
    <physiologicalReaction direction="left-to-right" evidence="9">
        <dbReference type="Rhea" id="RHEA:15554"/>
    </physiologicalReaction>
</comment>
<dbReference type="GO" id="GO:0046854">
    <property type="term" value="P:phosphatidylinositol phosphate biosynthetic process"/>
    <property type="evidence" value="ECO:0007669"/>
    <property type="project" value="InterPro"/>
</dbReference>
<evidence type="ECO:0000256" key="6">
    <source>
        <dbReference type="ARBA" id="ARBA00040342"/>
    </source>
</evidence>
<sequence>MMEAPFVMRLMASSVSIANFAGSIIRKVLSSGELGIVDKGINDLQTQADRSVQHCIVSSLSKQFPEICIIGEEELGDTEQPHSRIVDELDCSVLFKPCPENLKTVGPKDVVVWVDPLDGTSEFASGVLEHVTILIGVAVRGRAVGGVVCQPFYMPDFRIALESEEGQGRRPLVQETTQRLIWGLEGLGVFGLSGEPISQAPVFNEAGVESEDKDANRIVCTRSRTTAVTSEVINACLPSKLYRLGGCGYKMLMLLEGVAHAYIYASPGCKRWDTCAVEALINAVGGKVTGIDGREYSYAAGVQPTDFRGLIVIPNTAWHEEYVKRMPPAIVKSLVAAAPPNE</sequence>
<dbReference type="GO" id="GO:0046872">
    <property type="term" value="F:metal ion binding"/>
    <property type="evidence" value="ECO:0007669"/>
    <property type="project" value="UniProtKB-KW"/>
</dbReference>
<evidence type="ECO:0000256" key="12">
    <source>
        <dbReference type="ARBA" id="ARBA00044554"/>
    </source>
</evidence>
<name>A0A158QD48_HYMDI</name>
<comment type="similarity">
    <text evidence="1">Belongs to the inositol monophosphatase superfamily.</text>
</comment>
<protein>
    <recommendedName>
        <fullName evidence="6">3'(2'),5'-bisphosphate nucleotidase 1</fullName>
        <ecNumber evidence="10">3.1.3.57</ecNumber>
        <ecNumber evidence="2">3.1.3.7</ecNumber>
    </recommendedName>
    <alternativeName>
        <fullName evidence="11">3'-phosphoadenosine 5'-phosphate phosphatase</fullName>
    </alternativeName>
    <alternativeName>
        <fullName evidence="7">Bisphosphate 3'-nucleotidase 1</fullName>
    </alternativeName>
    <alternativeName>
        <fullName evidence="12">Inositol-polyphosphate 1-phosphatase</fullName>
    </alternativeName>
</protein>
<dbReference type="PANTHER" id="PTHR43028:SF5">
    <property type="entry name" value="3'(2'),5'-BISPHOSPHATE NUCLEOTIDASE 1"/>
    <property type="match status" value="1"/>
</dbReference>
<evidence type="ECO:0000313" key="16">
    <source>
        <dbReference type="Proteomes" id="UP000274504"/>
    </source>
</evidence>
<evidence type="ECO:0000313" key="15">
    <source>
        <dbReference type="EMBL" id="VUZ43221.1"/>
    </source>
</evidence>
<organism evidence="18">
    <name type="scientific">Hymenolepis diminuta</name>
    <name type="common">Rat tapeworm</name>
    <dbReference type="NCBI Taxonomy" id="6216"/>
    <lineage>
        <taxon>Eukaryota</taxon>
        <taxon>Metazoa</taxon>
        <taxon>Spiralia</taxon>
        <taxon>Lophotrochozoa</taxon>
        <taxon>Platyhelminthes</taxon>
        <taxon>Cestoda</taxon>
        <taxon>Eucestoda</taxon>
        <taxon>Cyclophyllidea</taxon>
        <taxon>Hymenolepididae</taxon>
        <taxon>Hymenolepis</taxon>
    </lineage>
</organism>
<dbReference type="Pfam" id="PF00459">
    <property type="entry name" value="Inositol_P"/>
    <property type="match status" value="1"/>
</dbReference>
<dbReference type="GO" id="GO:0004441">
    <property type="term" value="F:inositol-1,4-bisphosphate 1-phosphatase activity"/>
    <property type="evidence" value="ECO:0007669"/>
    <property type="project" value="UniProtKB-EC"/>
</dbReference>
<dbReference type="GO" id="GO:0008441">
    <property type="term" value="F:3'(2'),5'-bisphosphate nucleotidase activity"/>
    <property type="evidence" value="ECO:0007669"/>
    <property type="project" value="UniProtKB-EC"/>
</dbReference>
<dbReference type="InterPro" id="IPR020583">
    <property type="entry name" value="Inositol_monoP_metal-BS"/>
</dbReference>
<feature type="binding site" evidence="13">
    <location>
        <position position="72"/>
    </location>
    <ligand>
        <name>Mg(2+)</name>
        <dbReference type="ChEBI" id="CHEBI:18420"/>
        <label>1</label>
        <note>catalytic</note>
    </ligand>
</feature>
<feature type="binding site" evidence="13">
    <location>
        <position position="273"/>
    </location>
    <ligand>
        <name>Mg(2+)</name>
        <dbReference type="ChEBI" id="CHEBI:18420"/>
        <label>1</label>
        <note>catalytic</note>
    </ligand>
</feature>
<evidence type="ECO:0000313" key="18">
    <source>
        <dbReference type="WBParaSite" id="HDID_0000243501-mRNA-1"/>
    </source>
</evidence>
<dbReference type="InterPro" id="IPR020550">
    <property type="entry name" value="Inositol_monophosphatase_CS"/>
</dbReference>
<evidence type="ECO:0000256" key="2">
    <source>
        <dbReference type="ARBA" id="ARBA00012633"/>
    </source>
</evidence>
<feature type="binding site" evidence="13">
    <location>
        <position position="115"/>
    </location>
    <ligand>
        <name>Mg(2+)</name>
        <dbReference type="ChEBI" id="CHEBI:18420"/>
        <label>1</label>
        <note>catalytic</note>
    </ligand>
</feature>
<evidence type="ECO:0000256" key="10">
    <source>
        <dbReference type="ARBA" id="ARBA00044519"/>
    </source>
</evidence>
<dbReference type="EC" id="3.1.3.7" evidence="2"/>
<dbReference type="OrthoDB" id="411145at2759"/>
<evidence type="ECO:0000256" key="3">
    <source>
        <dbReference type="ARBA" id="ARBA00022671"/>
    </source>
</evidence>
<keyword evidence="17" id="KW-1185">Reference proteome</keyword>
<dbReference type="FunFam" id="3.30.540.10:FF:000023">
    <property type="entry name" value="Protein CBR-TAG-231"/>
    <property type="match status" value="1"/>
</dbReference>
<dbReference type="WBParaSite" id="HDID_0000243501-mRNA-1">
    <property type="protein sequence ID" value="HDID_0000243501-mRNA-1"/>
    <property type="gene ID" value="HDID_0000243501"/>
</dbReference>
<feature type="binding site" evidence="13">
    <location>
        <position position="118"/>
    </location>
    <ligand>
        <name>Mg(2+)</name>
        <dbReference type="ChEBI" id="CHEBI:18420"/>
        <label>1</label>
        <note>catalytic</note>
    </ligand>
</feature>
<dbReference type="Gene3D" id="3.40.190.80">
    <property type="match status" value="1"/>
</dbReference>
<gene>
    <name evidence="14" type="ORF">HDID_LOCUS2436</name>
    <name evidence="15" type="ORF">WMSIL1_LOCUS3991</name>
</gene>
<dbReference type="EMBL" id="UYSG01000594">
    <property type="protein sequence ID" value="VDL19897.1"/>
    <property type="molecule type" value="Genomic_DNA"/>
</dbReference>
<dbReference type="PROSITE" id="PS00629">
    <property type="entry name" value="IMP_1"/>
    <property type="match status" value="1"/>
</dbReference>
<evidence type="ECO:0000256" key="7">
    <source>
        <dbReference type="ARBA" id="ARBA00041815"/>
    </source>
</evidence>
<proteinExistence type="inferred from homology"/>
<evidence type="ECO:0000256" key="11">
    <source>
        <dbReference type="ARBA" id="ARBA00044544"/>
    </source>
</evidence>
<evidence type="ECO:0000313" key="17">
    <source>
        <dbReference type="Proteomes" id="UP000321570"/>
    </source>
</evidence>
<evidence type="ECO:0000256" key="13">
    <source>
        <dbReference type="PIRSR" id="PIRSR600760-2"/>
    </source>
</evidence>
<feature type="binding site" evidence="13">
    <location>
        <position position="117"/>
    </location>
    <ligand>
        <name>Mg(2+)</name>
        <dbReference type="ChEBI" id="CHEBI:18420"/>
        <label>1</label>
        <note>catalytic</note>
    </ligand>
</feature>
<evidence type="ECO:0000256" key="9">
    <source>
        <dbReference type="ARBA" id="ARBA00044478"/>
    </source>
</evidence>